<organism evidence="9 10">
    <name type="scientific">Flavobacterium sediminilitoris</name>
    <dbReference type="NCBI Taxonomy" id="2024526"/>
    <lineage>
        <taxon>Bacteria</taxon>
        <taxon>Pseudomonadati</taxon>
        <taxon>Bacteroidota</taxon>
        <taxon>Flavobacteriia</taxon>
        <taxon>Flavobacteriales</taxon>
        <taxon>Flavobacteriaceae</taxon>
        <taxon>Flavobacterium</taxon>
    </lineage>
</organism>
<dbReference type="Proteomes" id="UP000830454">
    <property type="component" value="Chromosome"/>
</dbReference>
<sequence length="524" mass="60318">MIIEKINIEPLKDELPSEYADRLGIYYTKSVSIKHKKESGQFFTPTPIANLMASFSDLKSESLRILDPGCGAAVLTCALIENLTNKNKKLNFVDIVAYETDPNLISFSQKALDYLKFWLKERNVKFQYLLHIHDFILDNAKALKTKTLSKNNFDLIISNPPYFKLAKDDIKTIAAKELVSGQPNIYSIFMGIASKLLKENGELIFITPRSFASGNYFKAFRQLFFKTVQIDKIHLFNSRKDTFNRDSVLQETVIIKAINEPINPNKQVIISSSLGIKDIFEPSVKYFLSSELIDMKSEEKILHLPTNDKEESILNLVTSWKNNLIDHNIQISTGPVVSFRSWDYIQNNYQNGTVFLAPLFWLHNVNKMFLEWPITSKNKGQFIKIEDSSKSILLPNKNYIFLRRFSTKDDKSRLIASPYFCNYAKSNFIGVENKLNYIYRKNGHLERSEVAGLCALLNSELFDTYFQIFNGNVNVSATELRGMKIPTLNEIKEIGNKIILTNDYSMENVNQIVNSYFEFENIFI</sequence>
<dbReference type="GO" id="GO:0008168">
    <property type="term" value="F:methyltransferase activity"/>
    <property type="evidence" value="ECO:0007669"/>
    <property type="project" value="UniProtKB-KW"/>
</dbReference>
<accession>A0ABY4HQ17</accession>
<feature type="domain" description="Type II methyltransferase M.TaqI-like" evidence="8">
    <location>
        <begin position="116"/>
        <end position="240"/>
    </location>
</feature>
<keyword evidence="10" id="KW-1185">Reference proteome</keyword>
<reference evidence="9" key="1">
    <citation type="submission" date="2021-12" db="EMBL/GenBank/DDBJ databases">
        <authorList>
            <person name="Cha I.-T."/>
            <person name="Lee K.-E."/>
            <person name="Park S.-J."/>
        </authorList>
    </citation>
    <scope>NUCLEOTIDE SEQUENCE</scope>
    <source>
        <strain evidence="9">YSM-43</strain>
    </source>
</reference>
<dbReference type="Pfam" id="PF07669">
    <property type="entry name" value="Eco57I"/>
    <property type="match status" value="1"/>
</dbReference>
<evidence type="ECO:0000256" key="5">
    <source>
        <dbReference type="ARBA" id="ARBA00022747"/>
    </source>
</evidence>
<dbReference type="PANTHER" id="PTHR33841:SF6">
    <property type="entry name" value="TYPE II METHYLTRANSFERASE M.HINDII"/>
    <property type="match status" value="1"/>
</dbReference>
<keyword evidence="6" id="KW-0238">DNA-binding</keyword>
<keyword evidence="2 9" id="KW-0489">Methyltransferase</keyword>
<dbReference type="Gene3D" id="3.40.50.150">
    <property type="entry name" value="Vaccinia Virus protein VP39"/>
    <property type="match status" value="1"/>
</dbReference>
<keyword evidence="5" id="KW-0680">Restriction system</keyword>
<dbReference type="InterPro" id="IPR011639">
    <property type="entry name" value="MethylTrfase_TaqI-like_dom"/>
</dbReference>
<evidence type="ECO:0000256" key="4">
    <source>
        <dbReference type="ARBA" id="ARBA00022691"/>
    </source>
</evidence>
<evidence type="ECO:0000259" key="8">
    <source>
        <dbReference type="Pfam" id="PF07669"/>
    </source>
</evidence>
<evidence type="ECO:0000256" key="2">
    <source>
        <dbReference type="ARBA" id="ARBA00022603"/>
    </source>
</evidence>
<dbReference type="RefSeq" id="WP_045966583.1">
    <property type="nucleotide sequence ID" value="NZ_CP090145.1"/>
</dbReference>
<dbReference type="SUPFAM" id="SSF53335">
    <property type="entry name" value="S-adenosyl-L-methionine-dependent methyltransferases"/>
    <property type="match status" value="1"/>
</dbReference>
<keyword evidence="4" id="KW-0949">S-adenosyl-L-methionine</keyword>
<evidence type="ECO:0000256" key="6">
    <source>
        <dbReference type="ARBA" id="ARBA00023125"/>
    </source>
</evidence>
<gene>
    <name evidence="9" type="ORF">LXD69_16440</name>
</gene>
<name>A0ABY4HQ17_9FLAO</name>
<dbReference type="PANTHER" id="PTHR33841">
    <property type="entry name" value="DNA METHYLTRANSFERASE YEEA-RELATED"/>
    <property type="match status" value="1"/>
</dbReference>
<evidence type="ECO:0000256" key="3">
    <source>
        <dbReference type="ARBA" id="ARBA00022679"/>
    </source>
</evidence>
<evidence type="ECO:0000256" key="1">
    <source>
        <dbReference type="ARBA" id="ARBA00011900"/>
    </source>
</evidence>
<dbReference type="PRINTS" id="PR00507">
    <property type="entry name" value="N12N6MTFRASE"/>
</dbReference>
<keyword evidence="3" id="KW-0808">Transferase</keyword>
<dbReference type="InterPro" id="IPR002052">
    <property type="entry name" value="DNA_methylase_N6_adenine_CS"/>
</dbReference>
<evidence type="ECO:0000313" key="10">
    <source>
        <dbReference type="Proteomes" id="UP000830454"/>
    </source>
</evidence>
<dbReference type="GO" id="GO:0032259">
    <property type="term" value="P:methylation"/>
    <property type="evidence" value="ECO:0007669"/>
    <property type="project" value="UniProtKB-KW"/>
</dbReference>
<evidence type="ECO:0000256" key="7">
    <source>
        <dbReference type="ARBA" id="ARBA00047942"/>
    </source>
</evidence>
<dbReference type="InterPro" id="IPR029063">
    <property type="entry name" value="SAM-dependent_MTases_sf"/>
</dbReference>
<reference evidence="9" key="2">
    <citation type="submission" date="2022-04" db="EMBL/GenBank/DDBJ databases">
        <title>Complete Genome Sequence of Flavobacterium sediminilitoris YSM-43, Isolated from a Tidal Sediment.</title>
        <authorList>
            <person name="Lee P.A."/>
        </authorList>
    </citation>
    <scope>NUCLEOTIDE SEQUENCE</scope>
    <source>
        <strain evidence="9">YSM-43</strain>
    </source>
</reference>
<dbReference type="InterPro" id="IPR050953">
    <property type="entry name" value="N4_N6_ade-DNA_methylase"/>
</dbReference>
<evidence type="ECO:0000313" key="9">
    <source>
        <dbReference type="EMBL" id="UOX33609.1"/>
    </source>
</evidence>
<dbReference type="CDD" id="cd02440">
    <property type="entry name" value="AdoMet_MTases"/>
    <property type="match status" value="1"/>
</dbReference>
<proteinExistence type="predicted"/>
<dbReference type="EMBL" id="CP090145">
    <property type="protein sequence ID" value="UOX33609.1"/>
    <property type="molecule type" value="Genomic_DNA"/>
</dbReference>
<protein>
    <recommendedName>
        <fullName evidence="1">site-specific DNA-methyltransferase (adenine-specific)</fullName>
        <ecNumber evidence="1">2.1.1.72</ecNumber>
    </recommendedName>
</protein>
<dbReference type="EC" id="2.1.1.72" evidence="1"/>
<dbReference type="PROSITE" id="PS00092">
    <property type="entry name" value="N6_MTASE"/>
    <property type="match status" value="1"/>
</dbReference>
<comment type="catalytic activity">
    <reaction evidence="7">
        <text>a 2'-deoxyadenosine in DNA + S-adenosyl-L-methionine = an N(6)-methyl-2'-deoxyadenosine in DNA + S-adenosyl-L-homocysteine + H(+)</text>
        <dbReference type="Rhea" id="RHEA:15197"/>
        <dbReference type="Rhea" id="RHEA-COMP:12418"/>
        <dbReference type="Rhea" id="RHEA-COMP:12419"/>
        <dbReference type="ChEBI" id="CHEBI:15378"/>
        <dbReference type="ChEBI" id="CHEBI:57856"/>
        <dbReference type="ChEBI" id="CHEBI:59789"/>
        <dbReference type="ChEBI" id="CHEBI:90615"/>
        <dbReference type="ChEBI" id="CHEBI:90616"/>
        <dbReference type="EC" id="2.1.1.72"/>
    </reaction>
</comment>